<dbReference type="Gene3D" id="3.10.180.10">
    <property type="entry name" value="2,3-Dihydroxybiphenyl 1,2-Dioxygenase, domain 1"/>
    <property type="match status" value="1"/>
</dbReference>
<evidence type="ECO:0000313" key="2">
    <source>
        <dbReference type="EMBL" id="CAI8000505.1"/>
    </source>
</evidence>
<name>A0AA35R350_GEOBA</name>
<feature type="domain" description="VOC" evidence="1">
    <location>
        <begin position="1"/>
        <end position="68"/>
    </location>
</feature>
<dbReference type="AlphaFoldDB" id="A0AA35R350"/>
<sequence>MAAQLRATGPGVMHVAWGVDGIDQLFNDLKAAGNEMRGDAPSASPFGYKTASIETSSSHGVYFQLAEGEHS</sequence>
<comment type="caution">
    <text evidence="2">The sequence shown here is derived from an EMBL/GenBank/DDBJ whole genome shotgun (WGS) entry which is preliminary data.</text>
</comment>
<dbReference type="InterPro" id="IPR029068">
    <property type="entry name" value="Glyas_Bleomycin-R_OHBP_Dase"/>
</dbReference>
<evidence type="ECO:0000313" key="3">
    <source>
        <dbReference type="Proteomes" id="UP001174909"/>
    </source>
</evidence>
<gene>
    <name evidence="2" type="ORF">GBAR_LOCUS2970</name>
</gene>
<accession>A0AA35R350</accession>
<protein>
    <recommendedName>
        <fullName evidence="1">VOC domain-containing protein</fullName>
    </recommendedName>
</protein>
<dbReference type="SUPFAM" id="SSF54593">
    <property type="entry name" value="Glyoxalase/Bleomycin resistance protein/Dihydroxybiphenyl dioxygenase"/>
    <property type="match status" value="1"/>
</dbReference>
<dbReference type="PROSITE" id="PS51819">
    <property type="entry name" value="VOC"/>
    <property type="match status" value="1"/>
</dbReference>
<evidence type="ECO:0000259" key="1">
    <source>
        <dbReference type="PROSITE" id="PS51819"/>
    </source>
</evidence>
<dbReference type="InterPro" id="IPR037523">
    <property type="entry name" value="VOC_core"/>
</dbReference>
<dbReference type="Proteomes" id="UP001174909">
    <property type="component" value="Unassembled WGS sequence"/>
</dbReference>
<dbReference type="EMBL" id="CASHTH010000408">
    <property type="protein sequence ID" value="CAI8000505.1"/>
    <property type="molecule type" value="Genomic_DNA"/>
</dbReference>
<organism evidence="2 3">
    <name type="scientific">Geodia barretti</name>
    <name type="common">Barrett's horny sponge</name>
    <dbReference type="NCBI Taxonomy" id="519541"/>
    <lineage>
        <taxon>Eukaryota</taxon>
        <taxon>Metazoa</taxon>
        <taxon>Porifera</taxon>
        <taxon>Demospongiae</taxon>
        <taxon>Heteroscleromorpha</taxon>
        <taxon>Tetractinellida</taxon>
        <taxon>Astrophorina</taxon>
        <taxon>Geodiidae</taxon>
        <taxon>Geodia</taxon>
    </lineage>
</organism>
<keyword evidence="3" id="KW-1185">Reference proteome</keyword>
<reference evidence="2" key="1">
    <citation type="submission" date="2023-03" db="EMBL/GenBank/DDBJ databases">
        <authorList>
            <person name="Steffen K."/>
            <person name="Cardenas P."/>
        </authorList>
    </citation>
    <scope>NUCLEOTIDE SEQUENCE</scope>
</reference>
<proteinExistence type="predicted"/>